<evidence type="ECO:0000256" key="3">
    <source>
        <dbReference type="SAM" id="Phobius"/>
    </source>
</evidence>
<comment type="caution">
    <text evidence="1">Lacks conserved residue(s) required for the propagation of feature annotation.</text>
</comment>
<evidence type="ECO:0000256" key="1">
    <source>
        <dbReference type="PROSITE-ProRule" id="PRU00206"/>
    </source>
</evidence>
<feature type="disulfide bond" evidence="1">
    <location>
        <begin position="122"/>
        <end position="137"/>
    </location>
</feature>
<feature type="region of interest" description="Disordered" evidence="2">
    <location>
        <begin position="813"/>
        <end position="835"/>
    </location>
</feature>
<dbReference type="Gene3D" id="2.10.50.10">
    <property type="entry name" value="Tumor Necrosis Factor Receptor, subunit A, domain 2"/>
    <property type="match status" value="2"/>
</dbReference>
<feature type="disulfide bond" evidence="1">
    <location>
        <begin position="589"/>
        <end position="604"/>
    </location>
</feature>
<keyword evidence="3" id="KW-1133">Transmembrane helix</keyword>
<keyword evidence="1" id="KW-1015">Disulfide bond</keyword>
<name>A0A2B4SKX0_STYPI</name>
<reference evidence="6" key="1">
    <citation type="journal article" date="2017" name="bioRxiv">
        <title>Comparative analysis of the genomes of Stylophora pistillata and Acropora digitifera provides evidence for extensive differences between species of corals.</title>
        <authorList>
            <person name="Voolstra C.R."/>
            <person name="Li Y."/>
            <person name="Liew Y.J."/>
            <person name="Baumgarten S."/>
            <person name="Zoccola D."/>
            <person name="Flot J.-F."/>
            <person name="Tambutte S."/>
            <person name="Allemand D."/>
            <person name="Aranda M."/>
        </authorList>
    </citation>
    <scope>NUCLEOTIDE SEQUENCE [LARGE SCALE GENOMIC DNA]</scope>
</reference>
<proteinExistence type="predicted"/>
<dbReference type="InterPro" id="IPR011029">
    <property type="entry name" value="DEATH-like_dom_sf"/>
</dbReference>
<evidence type="ECO:0000313" key="5">
    <source>
        <dbReference type="EMBL" id="PFX29733.1"/>
    </source>
</evidence>
<feature type="transmembrane region" description="Helical" evidence="3">
    <location>
        <begin position="291"/>
        <end position="316"/>
    </location>
</feature>
<dbReference type="OrthoDB" id="5988016at2759"/>
<dbReference type="InterPro" id="IPR001368">
    <property type="entry name" value="TNFR/NGFR_Cys_rich_reg"/>
</dbReference>
<feature type="domain" description="TNFR-Cys" evidence="4">
    <location>
        <begin position="588"/>
        <end position="629"/>
    </location>
</feature>
<dbReference type="EMBL" id="LSMT01000061">
    <property type="protein sequence ID" value="PFX29733.1"/>
    <property type="molecule type" value="Genomic_DNA"/>
</dbReference>
<gene>
    <name evidence="5" type="ORF">AWC38_SpisGene5473</name>
</gene>
<dbReference type="InterPro" id="IPR052302">
    <property type="entry name" value="Neurotrophin_rcpt-DD"/>
</dbReference>
<dbReference type="Proteomes" id="UP000225706">
    <property type="component" value="Unassembled WGS sequence"/>
</dbReference>
<dbReference type="PROSITE" id="PS50050">
    <property type="entry name" value="TNFR_NGFR_2"/>
    <property type="match status" value="2"/>
</dbReference>
<dbReference type="GO" id="GO:0015026">
    <property type="term" value="F:coreceptor activity"/>
    <property type="evidence" value="ECO:0007669"/>
    <property type="project" value="TreeGrafter"/>
</dbReference>
<evidence type="ECO:0000256" key="2">
    <source>
        <dbReference type="SAM" id="MobiDB-lite"/>
    </source>
</evidence>
<feature type="transmembrane region" description="Helical" evidence="3">
    <location>
        <begin position="512"/>
        <end position="529"/>
    </location>
</feature>
<dbReference type="Pfam" id="PF00020">
    <property type="entry name" value="TNFR_c6"/>
    <property type="match status" value="1"/>
</dbReference>
<feature type="repeat" description="TNFR-Cys" evidence="1">
    <location>
        <begin position="588"/>
        <end position="629"/>
    </location>
</feature>
<sequence length="1111" mass="122626">MLKKAITGRCHDEGWIKFSREPSAMNFLCGHLSILFFQGNWLFKSKFFAISLFLALSTFSTVKGKNWQCPDCNKEGYIEIIDPKTGNCETCWPCPECGEGAGSSVQCKSSVPRGTDIHCVSCIMGINFSNSSSTEKCQPCGVCSGKHEHVTAECSPLSDVECECESGFYRNKTTHECQSCDSCCFTDADDDIIEKCQENVEIKEDEQSVFSPSTAIAKTTTSFKSIKIHKSVTPFLLGSTGIPVPSRTQLIQSTPTSVSFPIQKHDVVPTENVIIMNVHTTGHEHGESMKWIRGLTCTMGVSIFVILCCCLLYLVLKRVRKNRGNRNVLPAVFYRVPQHDVENYGLQKRIDGHCTPGSDESRRNSNTVVFQKDHGVVKGDQLENTASKDSVQTASDLLVVDMQGGNHGAGCNSTPLPQPAKDNFGYSTCITDVPQPIICKMCRLLDIERVADENDYRMLGYELGLTPSEITSIKQKRCFLFAENLSFTDVAMNLLGGLLSFRFIKDDSEYKSGFAAIMVLLAVSSFTGVRGKHGQCPDCTGGQYIKVIDPATGKCESCWPCTVCQEGTGSSVRCGSVVPRGIDIHCVPCVKGINFSSSSSTEQCQPCGVCSRKHERVSAECTLFSNLKCKCETGFYRNKTTTECQTCDTCCSSDEDNDIVEKCQKDAENKEDEQLLVSSSFTVISTSSSAVKSSTFHVAPTPSLSSSTKIMPVPSKPKLIHPTTESVLSVYERHSVPSAELKIDVNLKHVEIMKWIKGLTCSVGVLALICVSDYFLNPKLKKFRERGQINHPSQQSYRFSTLNQHDQENPILLKGAGTSSRRSDTDGPIRSTDAINCTEDNEDDEVMMICNQYVQKTEMENFQRGIPISTGGKPRSSIPEDLFPAVSKSVQNHMEGIPPTSPHSVDTGLQQLSRSEGNDNNHDLIIFSGTPSFPEETTCDSSLHLEHNTPFVNCIVHMHHPTIYQACTSSFSPQSWPPSLAEIVKNNSLSPGLDQPVRVAVSWSELSQNERYSTRILEMPFKLLYDMCLSLDIPRTDGKDIRMLADKLGITGRNFDRLKQAAITDNSNNPISYVLLKESFDAVNGTVGDFVDIMNEIGRRDIVDDINDWPG</sequence>
<evidence type="ECO:0000313" key="6">
    <source>
        <dbReference type="Proteomes" id="UP000225706"/>
    </source>
</evidence>
<dbReference type="PANTHER" id="PTHR46605:SF2">
    <property type="entry name" value="TNFR-CYS DOMAIN-CONTAINING PROTEIN"/>
    <property type="match status" value="1"/>
</dbReference>
<dbReference type="SMART" id="SM00208">
    <property type="entry name" value="TNFR"/>
    <property type="match status" value="2"/>
</dbReference>
<dbReference type="GO" id="GO:0009986">
    <property type="term" value="C:cell surface"/>
    <property type="evidence" value="ECO:0007669"/>
    <property type="project" value="TreeGrafter"/>
</dbReference>
<dbReference type="GO" id="GO:0005035">
    <property type="term" value="F:death receptor activity"/>
    <property type="evidence" value="ECO:0007669"/>
    <property type="project" value="TreeGrafter"/>
</dbReference>
<dbReference type="AlphaFoldDB" id="A0A2B4SKX0"/>
<keyword evidence="6" id="KW-1185">Reference proteome</keyword>
<keyword evidence="3" id="KW-0472">Membrane</keyword>
<dbReference type="PANTHER" id="PTHR46605">
    <property type="entry name" value="TUMOR NECROSIS FACTOR RECEPTOR"/>
    <property type="match status" value="1"/>
</dbReference>
<keyword evidence="3" id="KW-0812">Transmembrane</keyword>
<organism evidence="5 6">
    <name type="scientific">Stylophora pistillata</name>
    <name type="common">Smooth cauliflower coral</name>
    <dbReference type="NCBI Taxonomy" id="50429"/>
    <lineage>
        <taxon>Eukaryota</taxon>
        <taxon>Metazoa</taxon>
        <taxon>Cnidaria</taxon>
        <taxon>Anthozoa</taxon>
        <taxon>Hexacorallia</taxon>
        <taxon>Scleractinia</taxon>
        <taxon>Astrocoeniina</taxon>
        <taxon>Pocilloporidae</taxon>
        <taxon>Stylophora</taxon>
    </lineage>
</organism>
<comment type="caution">
    <text evidence="5">The sequence shown here is derived from an EMBL/GenBank/DDBJ whole genome shotgun (WGS) entry which is preliminary data.</text>
</comment>
<dbReference type="SUPFAM" id="SSF47986">
    <property type="entry name" value="DEATH domain"/>
    <property type="match status" value="1"/>
</dbReference>
<feature type="repeat" description="TNFR-Cys" evidence="1">
    <location>
        <begin position="121"/>
        <end position="162"/>
    </location>
</feature>
<protein>
    <recommendedName>
        <fullName evidence="4">TNFR-Cys domain-containing protein</fullName>
    </recommendedName>
</protein>
<accession>A0A2B4SKX0</accession>
<dbReference type="Gene3D" id="1.10.533.10">
    <property type="entry name" value="Death Domain, Fas"/>
    <property type="match status" value="1"/>
</dbReference>
<evidence type="ECO:0000259" key="4">
    <source>
        <dbReference type="PROSITE" id="PS50050"/>
    </source>
</evidence>
<dbReference type="GO" id="GO:0005886">
    <property type="term" value="C:plasma membrane"/>
    <property type="evidence" value="ECO:0007669"/>
    <property type="project" value="TreeGrafter"/>
</dbReference>
<feature type="domain" description="TNFR-Cys" evidence="4">
    <location>
        <begin position="121"/>
        <end position="162"/>
    </location>
</feature>
<dbReference type="GO" id="GO:0007266">
    <property type="term" value="P:Rho protein signal transduction"/>
    <property type="evidence" value="ECO:0007669"/>
    <property type="project" value="TreeGrafter"/>
</dbReference>
<dbReference type="GO" id="GO:0048406">
    <property type="term" value="F:nerve growth factor binding"/>
    <property type="evidence" value="ECO:0007669"/>
    <property type="project" value="TreeGrafter"/>
</dbReference>